<feature type="domain" description="RNA polymerase sigma-70 region 4" evidence="5">
    <location>
        <begin position="117"/>
        <end position="163"/>
    </location>
</feature>
<dbReference type="InterPro" id="IPR014284">
    <property type="entry name" value="RNA_pol_sigma-70_dom"/>
</dbReference>
<dbReference type="InterPro" id="IPR013324">
    <property type="entry name" value="RNA_pol_sigma_r3/r4-like"/>
</dbReference>
<dbReference type="AlphaFoldDB" id="A0A075R5Q8"/>
<dbReference type="KEGG" id="blr:BRLA_c024510"/>
<keyword evidence="4" id="KW-0804">Transcription</keyword>
<dbReference type="Pfam" id="PF04545">
    <property type="entry name" value="Sigma70_r4"/>
    <property type="match status" value="1"/>
</dbReference>
<gene>
    <name evidence="6" type="primary">sigO_1</name>
    <name evidence="6" type="ORF">BRLA_c024510</name>
</gene>
<dbReference type="GO" id="GO:0016987">
    <property type="term" value="F:sigma factor activity"/>
    <property type="evidence" value="ECO:0007669"/>
    <property type="project" value="UniProtKB-KW"/>
</dbReference>
<organism evidence="6 7">
    <name type="scientific">Brevibacillus laterosporus LMG 15441</name>
    <dbReference type="NCBI Taxonomy" id="1042163"/>
    <lineage>
        <taxon>Bacteria</taxon>
        <taxon>Bacillati</taxon>
        <taxon>Bacillota</taxon>
        <taxon>Bacilli</taxon>
        <taxon>Bacillales</taxon>
        <taxon>Paenibacillaceae</taxon>
        <taxon>Brevibacillus</taxon>
    </lineage>
</organism>
<dbReference type="NCBIfam" id="TIGR02937">
    <property type="entry name" value="sigma70-ECF"/>
    <property type="match status" value="1"/>
</dbReference>
<dbReference type="PANTHER" id="PTHR30385">
    <property type="entry name" value="SIGMA FACTOR F FLAGELLAR"/>
    <property type="match status" value="1"/>
</dbReference>
<dbReference type="InterPro" id="IPR007630">
    <property type="entry name" value="RNA_pol_sigma70_r4"/>
</dbReference>
<proteinExistence type="predicted"/>
<evidence type="ECO:0000313" key="6">
    <source>
        <dbReference type="EMBL" id="AIG26771.1"/>
    </source>
</evidence>
<evidence type="ECO:0000256" key="2">
    <source>
        <dbReference type="ARBA" id="ARBA00023082"/>
    </source>
</evidence>
<keyword evidence="2" id="KW-0731">Sigma factor</keyword>
<dbReference type="eggNOG" id="COG1595">
    <property type="taxonomic scope" value="Bacteria"/>
</dbReference>
<dbReference type="SUPFAM" id="SSF88659">
    <property type="entry name" value="Sigma3 and sigma4 domains of RNA polymerase sigma factors"/>
    <property type="match status" value="1"/>
</dbReference>
<protein>
    <submittedName>
        <fullName evidence="6">RNA polymerase sigma factor SigO</fullName>
    </submittedName>
</protein>
<dbReference type="RefSeq" id="WP_003337705.1">
    <property type="nucleotide sequence ID" value="NZ_CP007806.1"/>
</dbReference>
<name>A0A075R5Q8_BRELA</name>
<dbReference type="GO" id="GO:0006352">
    <property type="term" value="P:DNA-templated transcription initiation"/>
    <property type="evidence" value="ECO:0007669"/>
    <property type="project" value="InterPro"/>
</dbReference>
<keyword evidence="7" id="KW-1185">Reference proteome</keyword>
<evidence type="ECO:0000256" key="3">
    <source>
        <dbReference type="ARBA" id="ARBA00023125"/>
    </source>
</evidence>
<evidence type="ECO:0000259" key="5">
    <source>
        <dbReference type="Pfam" id="PF04545"/>
    </source>
</evidence>
<keyword evidence="3" id="KW-0238">DNA-binding</keyword>
<dbReference type="Gene3D" id="1.20.140.160">
    <property type="match status" value="1"/>
</dbReference>
<dbReference type="HOGENOM" id="CLU_120351_0_0_9"/>
<dbReference type="EMBL" id="CP007806">
    <property type="protein sequence ID" value="AIG26771.1"/>
    <property type="molecule type" value="Genomic_DNA"/>
</dbReference>
<dbReference type="Proteomes" id="UP000005850">
    <property type="component" value="Chromosome"/>
</dbReference>
<sequence length="182" mass="21457">MNSIDLAGTKLFKAFLKQEDNYNLYQKVIAHPEDRGISQKLKKQFNDFYEEVLLIKYISSTIHYTAIELSIRKKKLDKVIQPFKYESEGVAENITNFHDKDWKEAISDEKLLHSIMKLTENERGIITYYYLHEWKEKEIARLLDITQQAVSKTKRKALEKLKKELSQGGFHEPARSCKKSKK</sequence>
<reference evidence="6 7" key="1">
    <citation type="journal article" date="2011" name="J. Bacteriol.">
        <title>Genome sequence of Brevibacillus laterosporus LMG 15441, a pathogen of invertebrates.</title>
        <authorList>
            <person name="Djukic M."/>
            <person name="Poehlein A."/>
            <person name="Thurmer A."/>
            <person name="Daniel R."/>
        </authorList>
    </citation>
    <scope>NUCLEOTIDE SEQUENCE [LARGE SCALE GENOMIC DNA]</scope>
    <source>
        <strain evidence="6 7">LMG 15441</strain>
    </source>
</reference>
<dbReference type="GO" id="GO:0003677">
    <property type="term" value="F:DNA binding"/>
    <property type="evidence" value="ECO:0007669"/>
    <property type="project" value="UniProtKB-KW"/>
</dbReference>
<evidence type="ECO:0000313" key="7">
    <source>
        <dbReference type="Proteomes" id="UP000005850"/>
    </source>
</evidence>
<dbReference type="STRING" id="1042163.BRLA_c024510"/>
<evidence type="ECO:0000256" key="4">
    <source>
        <dbReference type="ARBA" id="ARBA00023163"/>
    </source>
</evidence>
<evidence type="ECO:0000256" key="1">
    <source>
        <dbReference type="ARBA" id="ARBA00023015"/>
    </source>
</evidence>
<keyword evidence="1" id="KW-0805">Transcription regulation</keyword>
<dbReference type="CDD" id="cd06171">
    <property type="entry name" value="Sigma70_r4"/>
    <property type="match status" value="1"/>
</dbReference>
<accession>A0A075R5Q8</accession>